<evidence type="ECO:0000256" key="1">
    <source>
        <dbReference type="ARBA" id="ARBA00006594"/>
    </source>
</evidence>
<dbReference type="InterPro" id="IPR002052">
    <property type="entry name" value="DNA_methylase_N6_adenine_CS"/>
</dbReference>
<keyword evidence="3 6" id="KW-0808">Transferase</keyword>
<dbReference type="InterPro" id="IPR029063">
    <property type="entry name" value="SAM-dependent_MTases_sf"/>
</dbReference>
<accession>A0A518ITU0</accession>
<evidence type="ECO:0000313" key="6">
    <source>
        <dbReference type="EMBL" id="QDV56503.1"/>
    </source>
</evidence>
<proteinExistence type="inferred from homology"/>
<dbReference type="InterPro" id="IPR001091">
    <property type="entry name" value="RM_Methyltransferase"/>
</dbReference>
<dbReference type="PROSITE" id="PS00092">
    <property type="entry name" value="N6_MTASE"/>
    <property type="match status" value="1"/>
</dbReference>
<comment type="similarity">
    <text evidence="1 4">Belongs to the N(4)/N(6)-methyltransferase family.</text>
</comment>
<evidence type="ECO:0000256" key="2">
    <source>
        <dbReference type="ARBA" id="ARBA00022603"/>
    </source>
</evidence>
<dbReference type="GO" id="GO:0008170">
    <property type="term" value="F:N-methyltransferase activity"/>
    <property type="evidence" value="ECO:0007669"/>
    <property type="project" value="InterPro"/>
</dbReference>
<protein>
    <recommendedName>
        <fullName evidence="4">Methyltransferase</fullName>
        <ecNumber evidence="4">2.1.1.-</ecNumber>
    </recommendedName>
</protein>
<dbReference type="InterPro" id="IPR002941">
    <property type="entry name" value="DNA_methylase_N4/N6"/>
</dbReference>
<dbReference type="PRINTS" id="PR00508">
    <property type="entry name" value="S21N4MTFRASE"/>
</dbReference>
<dbReference type="EMBL" id="CP036318">
    <property type="protein sequence ID" value="QDV56503.1"/>
    <property type="molecule type" value="Genomic_DNA"/>
</dbReference>
<evidence type="ECO:0000256" key="4">
    <source>
        <dbReference type="RuleBase" id="RU362026"/>
    </source>
</evidence>
<dbReference type="GO" id="GO:0032259">
    <property type="term" value="P:methylation"/>
    <property type="evidence" value="ECO:0007669"/>
    <property type="project" value="UniProtKB-KW"/>
</dbReference>
<dbReference type="REBASE" id="355897">
    <property type="entry name" value="M.PbaMal33ORF24940P"/>
</dbReference>
<organism evidence="6 7">
    <name type="scientific">Rosistilla oblonga</name>
    <dbReference type="NCBI Taxonomy" id="2527990"/>
    <lineage>
        <taxon>Bacteria</taxon>
        <taxon>Pseudomonadati</taxon>
        <taxon>Planctomycetota</taxon>
        <taxon>Planctomycetia</taxon>
        <taxon>Pirellulales</taxon>
        <taxon>Pirellulaceae</taxon>
        <taxon>Rosistilla</taxon>
    </lineage>
</organism>
<dbReference type="SUPFAM" id="SSF53335">
    <property type="entry name" value="S-adenosyl-L-methionine-dependent methyltransferases"/>
    <property type="match status" value="1"/>
</dbReference>
<dbReference type="GO" id="GO:0003677">
    <property type="term" value="F:DNA binding"/>
    <property type="evidence" value="ECO:0007669"/>
    <property type="project" value="InterPro"/>
</dbReference>
<evidence type="ECO:0000259" key="5">
    <source>
        <dbReference type="Pfam" id="PF01555"/>
    </source>
</evidence>
<gene>
    <name evidence="6" type="primary">dpnA</name>
    <name evidence="6" type="ORF">Mal33_24940</name>
</gene>
<dbReference type="EC" id="2.1.1.-" evidence="4"/>
<dbReference type="AlphaFoldDB" id="A0A518ITU0"/>
<name>A0A518ITU0_9BACT</name>
<keyword evidence="2 6" id="KW-0489">Methyltransferase</keyword>
<dbReference type="Proteomes" id="UP000316770">
    <property type="component" value="Chromosome"/>
</dbReference>
<keyword evidence="7" id="KW-1185">Reference proteome</keyword>
<feature type="domain" description="DNA methylase N-4/N-6" evidence="5">
    <location>
        <begin position="40"/>
        <end position="244"/>
    </location>
</feature>
<evidence type="ECO:0000256" key="3">
    <source>
        <dbReference type="ARBA" id="ARBA00022679"/>
    </source>
</evidence>
<sequence length="253" mass="27890">MICERCKMAEAVNVERGKDWQSYFGDTRSVLSTLPDESFDAIVSDPPYGSGANTVAGRLSSSSSKYRSTGAKPLPDILGDSMVPEAWQGMMQSIMAEAYRVARPGADVILFCDWRCYPALMQIVGGARFQLRGVATWDKKNSRPMKNGFRSQTEWIINARKPGKLPRPKDVYLPGVFTFQTMSNGKRHLTQKPLALMAELIRLVPDGGHVLDMFQGSGTTGVASVQRGLKYTGIEGVKEYHEIACERLTDTAA</sequence>
<reference evidence="6 7" key="1">
    <citation type="submission" date="2019-02" db="EMBL/GenBank/DDBJ databases">
        <title>Deep-cultivation of Planctomycetes and their phenomic and genomic characterization uncovers novel biology.</title>
        <authorList>
            <person name="Wiegand S."/>
            <person name="Jogler M."/>
            <person name="Boedeker C."/>
            <person name="Pinto D."/>
            <person name="Vollmers J."/>
            <person name="Rivas-Marin E."/>
            <person name="Kohn T."/>
            <person name="Peeters S.H."/>
            <person name="Heuer A."/>
            <person name="Rast P."/>
            <person name="Oberbeckmann S."/>
            <person name="Bunk B."/>
            <person name="Jeske O."/>
            <person name="Meyerdierks A."/>
            <person name="Storesund J.E."/>
            <person name="Kallscheuer N."/>
            <person name="Luecker S."/>
            <person name="Lage O.M."/>
            <person name="Pohl T."/>
            <person name="Merkel B.J."/>
            <person name="Hornburger P."/>
            <person name="Mueller R.-W."/>
            <person name="Bruemmer F."/>
            <person name="Labrenz M."/>
            <person name="Spormann A.M."/>
            <person name="Op den Camp H."/>
            <person name="Overmann J."/>
            <person name="Amann R."/>
            <person name="Jetten M.S.M."/>
            <person name="Mascher T."/>
            <person name="Medema M.H."/>
            <person name="Devos D.P."/>
            <person name="Kaster A.-K."/>
            <person name="Ovreas L."/>
            <person name="Rohde M."/>
            <person name="Galperin M.Y."/>
            <person name="Jogler C."/>
        </authorList>
    </citation>
    <scope>NUCLEOTIDE SEQUENCE [LARGE SCALE GENOMIC DNA]</scope>
    <source>
        <strain evidence="6 7">Mal33</strain>
    </source>
</reference>
<dbReference type="Gene3D" id="3.40.50.150">
    <property type="entry name" value="Vaccinia Virus protein VP39"/>
    <property type="match status" value="1"/>
</dbReference>
<dbReference type="Pfam" id="PF01555">
    <property type="entry name" value="N6_N4_Mtase"/>
    <property type="match status" value="1"/>
</dbReference>
<evidence type="ECO:0000313" key="7">
    <source>
        <dbReference type="Proteomes" id="UP000316770"/>
    </source>
</evidence>